<evidence type="ECO:0000313" key="2">
    <source>
        <dbReference type="Proteomes" id="UP000637628"/>
    </source>
</evidence>
<evidence type="ECO:0008006" key="3">
    <source>
        <dbReference type="Google" id="ProtNLM"/>
    </source>
</evidence>
<comment type="caution">
    <text evidence="1">The sequence shown here is derived from an EMBL/GenBank/DDBJ whole genome shotgun (WGS) entry which is preliminary data.</text>
</comment>
<dbReference type="Proteomes" id="UP000637628">
    <property type="component" value="Unassembled WGS sequence"/>
</dbReference>
<name>A0ABQ3Z6C8_9ACTN</name>
<dbReference type="SUPFAM" id="SSF55729">
    <property type="entry name" value="Acyl-CoA N-acyltransferases (Nat)"/>
    <property type="match status" value="1"/>
</dbReference>
<gene>
    <name evidence="1" type="ORF">Adu01nite_66810</name>
</gene>
<evidence type="ECO:0000313" key="1">
    <source>
        <dbReference type="EMBL" id="GIE05331.1"/>
    </source>
</evidence>
<reference evidence="1 2" key="1">
    <citation type="submission" date="2021-01" db="EMBL/GenBank/DDBJ databases">
        <title>Whole genome shotgun sequence of Actinoplanes durhamensis NBRC 14914.</title>
        <authorList>
            <person name="Komaki H."/>
            <person name="Tamura T."/>
        </authorList>
    </citation>
    <scope>NUCLEOTIDE SEQUENCE [LARGE SCALE GENOMIC DNA]</scope>
    <source>
        <strain evidence="1 2">NBRC 14914</strain>
    </source>
</reference>
<organism evidence="1 2">
    <name type="scientific">Paractinoplanes durhamensis</name>
    <dbReference type="NCBI Taxonomy" id="113563"/>
    <lineage>
        <taxon>Bacteria</taxon>
        <taxon>Bacillati</taxon>
        <taxon>Actinomycetota</taxon>
        <taxon>Actinomycetes</taxon>
        <taxon>Micromonosporales</taxon>
        <taxon>Micromonosporaceae</taxon>
        <taxon>Paractinoplanes</taxon>
    </lineage>
</organism>
<sequence>MTIVLSVPGEGSALVLRPWRFDDLPALVAAHRDPELRRWLSTSLADEPQAQQ</sequence>
<dbReference type="Gene3D" id="3.40.630.30">
    <property type="match status" value="1"/>
</dbReference>
<accession>A0ABQ3Z6C8</accession>
<proteinExistence type="predicted"/>
<dbReference type="EMBL" id="BOML01000055">
    <property type="protein sequence ID" value="GIE05331.1"/>
    <property type="molecule type" value="Genomic_DNA"/>
</dbReference>
<dbReference type="RefSeq" id="WP_203732914.1">
    <property type="nucleotide sequence ID" value="NZ_BAAATX010000018.1"/>
</dbReference>
<protein>
    <recommendedName>
        <fullName evidence="3">GNAT family N-acetyltransferase</fullName>
    </recommendedName>
</protein>
<dbReference type="InterPro" id="IPR016181">
    <property type="entry name" value="Acyl_CoA_acyltransferase"/>
</dbReference>
<keyword evidence="2" id="KW-1185">Reference proteome</keyword>